<keyword evidence="2" id="KW-1185">Reference proteome</keyword>
<gene>
    <name evidence="1" type="ORF">DOFOFD_07575</name>
</gene>
<organism evidence="1 2">
    <name type="scientific">Sorlinia euscelidii</name>
    <dbReference type="NCBI Taxonomy" id="3081148"/>
    <lineage>
        <taxon>Bacteria</taxon>
        <taxon>Pseudomonadati</taxon>
        <taxon>Pseudomonadota</taxon>
        <taxon>Alphaproteobacteria</taxon>
        <taxon>Acetobacterales</taxon>
        <taxon>Acetobacteraceae</taxon>
        <taxon>Sorlinia</taxon>
    </lineage>
</organism>
<proteinExistence type="predicted"/>
<name>A0ABU7U1W6_9PROT</name>
<dbReference type="Proteomes" id="UP001312908">
    <property type="component" value="Unassembled WGS sequence"/>
</dbReference>
<dbReference type="EMBL" id="JAWJZY010000003">
    <property type="protein sequence ID" value="MEE8658869.1"/>
    <property type="molecule type" value="Genomic_DNA"/>
</dbReference>
<protein>
    <submittedName>
        <fullName evidence="1">Uncharacterized protein</fullName>
    </submittedName>
</protein>
<sequence>MSALTACGHPTSREAEKDAAQALRRKHISAWLWRLSRLTRFPNSDEPTRAATLADFAEGLTLSDLPIAAFSKASLFAVAGRHEWFPAFKPLRDQVGENWRGAQYLPGVEKSRGRAYRTLTSEEKAWVDVWERNEARGWLHDDEHAIDARCQARRRGLWMNLMQARFPRAAAFVARVSRG</sequence>
<dbReference type="RefSeq" id="WP_394819771.1">
    <property type="nucleotide sequence ID" value="NZ_JAWJZY010000003.1"/>
</dbReference>
<reference evidence="1 2" key="1">
    <citation type="submission" date="2023-10" db="EMBL/GenBank/DDBJ databases">
        <title>Sorlinia euscelidii gen. nov., sp. nov., an acetic acid bacteria isolated from the gut of Euscelidius variegatus emitter.</title>
        <authorList>
            <person name="Michoud G."/>
            <person name="Marasco R."/>
            <person name="Seferji K."/>
            <person name="Gonella E."/>
            <person name="Garuglieri E."/>
            <person name="Alma A."/>
            <person name="Mapelli F."/>
            <person name="Borin S."/>
            <person name="Daffonchio D."/>
            <person name="Crotti E."/>
        </authorList>
    </citation>
    <scope>NUCLEOTIDE SEQUENCE [LARGE SCALE GENOMIC DNA]</scope>
    <source>
        <strain evidence="1 2">EV16P</strain>
    </source>
</reference>
<accession>A0ABU7U1W6</accession>
<evidence type="ECO:0000313" key="1">
    <source>
        <dbReference type="EMBL" id="MEE8658869.1"/>
    </source>
</evidence>
<comment type="caution">
    <text evidence="1">The sequence shown here is derived from an EMBL/GenBank/DDBJ whole genome shotgun (WGS) entry which is preliminary data.</text>
</comment>
<evidence type="ECO:0000313" key="2">
    <source>
        <dbReference type="Proteomes" id="UP001312908"/>
    </source>
</evidence>